<dbReference type="Proteomes" id="UP001500426">
    <property type="component" value="Unassembled WGS sequence"/>
</dbReference>
<evidence type="ECO:0000313" key="9">
    <source>
        <dbReference type="EMBL" id="GAA4041031.1"/>
    </source>
</evidence>
<comment type="subcellular location">
    <subcellularLocation>
        <location evidence="5">Cytoplasm</location>
    </subcellularLocation>
</comment>
<feature type="binding site" evidence="5">
    <location>
        <begin position="389"/>
        <end position="394"/>
    </location>
    <ligand>
        <name>ATP</name>
        <dbReference type="ChEBI" id="CHEBI:30616"/>
    </ligand>
</feature>
<dbReference type="PROSITE" id="PS51219">
    <property type="entry name" value="DPCK"/>
    <property type="match status" value="1"/>
</dbReference>
<evidence type="ECO:0000259" key="8">
    <source>
        <dbReference type="Pfam" id="PF00535"/>
    </source>
</evidence>
<comment type="pathway">
    <text evidence="5">Cofactor biosynthesis; coenzyme A biosynthesis; CoA from (R)-pantothenate: step 5/5.</text>
</comment>
<dbReference type="EMBL" id="BAABCS010000003">
    <property type="protein sequence ID" value="GAA4041031.1"/>
    <property type="molecule type" value="Genomic_DNA"/>
</dbReference>
<keyword evidence="5" id="KW-0418">Kinase</keyword>
<keyword evidence="5" id="KW-0808">Transferase</keyword>
<comment type="caution">
    <text evidence="9">The sequence shown here is derived from an EMBL/GenBank/DDBJ whole genome shotgun (WGS) entry which is preliminary data.</text>
</comment>
<feature type="transmembrane region" description="Helical" evidence="7">
    <location>
        <begin position="240"/>
        <end position="260"/>
    </location>
</feature>
<feature type="domain" description="Glycosyltransferase 2-like" evidence="8">
    <location>
        <begin position="4"/>
        <end position="166"/>
    </location>
</feature>
<keyword evidence="2 5" id="KW-0547">Nucleotide-binding</keyword>
<organism evidence="9 10">
    <name type="scientific">Flavobacterium chungnamense</name>
    <dbReference type="NCBI Taxonomy" id="706182"/>
    <lineage>
        <taxon>Bacteria</taxon>
        <taxon>Pseudomonadati</taxon>
        <taxon>Bacteroidota</taxon>
        <taxon>Flavobacteriia</taxon>
        <taxon>Flavobacteriales</taxon>
        <taxon>Flavobacteriaceae</taxon>
        <taxon>Flavobacterium</taxon>
    </lineage>
</organism>
<dbReference type="InterPro" id="IPR027417">
    <property type="entry name" value="P-loop_NTPase"/>
</dbReference>
<evidence type="ECO:0000256" key="6">
    <source>
        <dbReference type="NCBIfam" id="TIGR00152"/>
    </source>
</evidence>
<evidence type="ECO:0000256" key="7">
    <source>
        <dbReference type="SAM" id="Phobius"/>
    </source>
</evidence>
<dbReference type="CDD" id="cd02022">
    <property type="entry name" value="DPCK"/>
    <property type="match status" value="1"/>
</dbReference>
<protein>
    <recommendedName>
        <fullName evidence="5 6">Dephospho-CoA kinase</fullName>
        <ecNumber evidence="5 6">2.7.1.24</ecNumber>
    </recommendedName>
    <alternativeName>
        <fullName evidence="5">Dephosphocoenzyme A kinase</fullName>
    </alternativeName>
</protein>
<evidence type="ECO:0000256" key="4">
    <source>
        <dbReference type="ARBA" id="ARBA00022993"/>
    </source>
</evidence>
<dbReference type="Pfam" id="PF01121">
    <property type="entry name" value="CoaE"/>
    <property type="match status" value="1"/>
</dbReference>
<keyword evidence="4 5" id="KW-0173">Coenzyme A biosynthesis</keyword>
<dbReference type="InterPro" id="IPR029044">
    <property type="entry name" value="Nucleotide-diphossugar_trans"/>
</dbReference>
<name>A0ABP7UDL7_9FLAO</name>
<keyword evidence="7" id="KW-0812">Transmembrane</keyword>
<comment type="catalytic activity">
    <reaction evidence="5">
        <text>3'-dephospho-CoA + ATP = ADP + CoA + H(+)</text>
        <dbReference type="Rhea" id="RHEA:18245"/>
        <dbReference type="ChEBI" id="CHEBI:15378"/>
        <dbReference type="ChEBI" id="CHEBI:30616"/>
        <dbReference type="ChEBI" id="CHEBI:57287"/>
        <dbReference type="ChEBI" id="CHEBI:57328"/>
        <dbReference type="ChEBI" id="CHEBI:456216"/>
        <dbReference type="EC" id="2.7.1.24"/>
    </reaction>
</comment>
<gene>
    <name evidence="5" type="primary">coaE</name>
    <name evidence="9" type="ORF">GCM10022388_02020</name>
</gene>
<dbReference type="HAMAP" id="MF_00376">
    <property type="entry name" value="Dephospho_CoA_kinase"/>
    <property type="match status" value="1"/>
</dbReference>
<dbReference type="Gene3D" id="3.90.550.10">
    <property type="entry name" value="Spore Coat Polysaccharide Biosynthesis Protein SpsA, Chain A"/>
    <property type="match status" value="1"/>
</dbReference>
<keyword evidence="7" id="KW-0472">Membrane</keyword>
<dbReference type="EC" id="2.7.1.24" evidence="5 6"/>
<reference evidence="10" key="1">
    <citation type="journal article" date="2019" name="Int. J. Syst. Evol. Microbiol.">
        <title>The Global Catalogue of Microorganisms (GCM) 10K type strain sequencing project: providing services to taxonomists for standard genome sequencing and annotation.</title>
        <authorList>
            <consortium name="The Broad Institute Genomics Platform"/>
            <consortium name="The Broad Institute Genome Sequencing Center for Infectious Disease"/>
            <person name="Wu L."/>
            <person name="Ma J."/>
        </authorList>
    </citation>
    <scope>NUCLEOTIDE SEQUENCE [LARGE SCALE GENOMIC DNA]</scope>
    <source>
        <strain evidence="10">JCM 17068</strain>
    </source>
</reference>
<keyword evidence="5" id="KW-0963">Cytoplasm</keyword>
<dbReference type="Pfam" id="PF00535">
    <property type="entry name" value="Glycos_transf_2"/>
    <property type="match status" value="1"/>
</dbReference>
<dbReference type="Gene3D" id="3.40.50.300">
    <property type="entry name" value="P-loop containing nucleotide triphosphate hydrolases"/>
    <property type="match status" value="1"/>
</dbReference>
<evidence type="ECO:0000256" key="5">
    <source>
        <dbReference type="HAMAP-Rule" id="MF_00376"/>
    </source>
</evidence>
<feature type="transmembrane region" description="Helical" evidence="7">
    <location>
        <begin position="288"/>
        <end position="312"/>
    </location>
</feature>
<comment type="similarity">
    <text evidence="1 5">Belongs to the CoaE family.</text>
</comment>
<evidence type="ECO:0000256" key="3">
    <source>
        <dbReference type="ARBA" id="ARBA00022840"/>
    </source>
</evidence>
<dbReference type="InterPro" id="IPR001977">
    <property type="entry name" value="Depp_CoAkinase"/>
</dbReference>
<evidence type="ECO:0000313" key="10">
    <source>
        <dbReference type="Proteomes" id="UP001500426"/>
    </source>
</evidence>
<proteinExistence type="inferred from homology"/>
<keyword evidence="7" id="KW-1133">Transmembrane helix</keyword>
<dbReference type="PANTHER" id="PTHR22916">
    <property type="entry name" value="GLYCOSYLTRANSFERASE"/>
    <property type="match status" value="1"/>
</dbReference>
<dbReference type="SUPFAM" id="SSF52540">
    <property type="entry name" value="P-loop containing nucleoside triphosphate hydrolases"/>
    <property type="match status" value="1"/>
</dbReference>
<keyword evidence="10" id="KW-1185">Reference proteome</keyword>
<evidence type="ECO:0000256" key="2">
    <source>
        <dbReference type="ARBA" id="ARBA00022741"/>
    </source>
</evidence>
<dbReference type="InterPro" id="IPR001173">
    <property type="entry name" value="Glyco_trans_2-like"/>
</dbReference>
<dbReference type="PANTHER" id="PTHR22916:SF64">
    <property type="entry name" value="TRANSFERASE, PUTATIVE-RELATED"/>
    <property type="match status" value="1"/>
</dbReference>
<accession>A0ABP7UDL7</accession>
<sequence length="572" mass="65490">MYFSIIIPVYNRPDEINELLESLLLSTYKSNYEIVIVEDGSSISCEEVIKKFTDKLSISYYYKANSGPGDSRNFGMKKAKGDYFIIFDSDCIIPKNYLSEVDKELKSNYVDCFGGPDKALKSFSNIQKAINFSMTSFLTTGGIRGGSEKIDKFQPRSFNMGISKKAFEESKGFGNIHPGEDPDLSIRLWKLGYQTKLFSLAFVYHKRRIDWEKFTIQVSKFGKARPILNHWYPEYSKLTYWLPSLFVIGFIISVGLLVILFDWGLKLYFLYFIIIFIVSSIQNRNPLIGLLSIVAVWKQFLGYGFGFLKSFFKINILRKKPQDAFPELFFKINSNPIEAEKELIFEKQMETPIQKSVEKVIDKIVTPINKIVEPIVTKSKIIGLTGGIGSGKTTVAKYLISKGIPVYISDLEAKKVMEFPEIISQIVQTFGNELITDSQTLDREKLAAIVFNAPEKLKQLNTIVHPAVKKHFDNWIATNQNHPILVKEAAILFESGSYKDCDKIITVSAPLELRIARVLKRDSTTREKVLQRINNQLSDEERITRSNFVIKNENFEDTKKQVDEIVNLLKNR</sequence>
<comment type="function">
    <text evidence="5">Catalyzes the phosphorylation of the 3'-hydroxyl group of dephosphocoenzyme A to form coenzyme A.</text>
</comment>
<keyword evidence="3 5" id="KW-0067">ATP-binding</keyword>
<dbReference type="SUPFAM" id="SSF53448">
    <property type="entry name" value="Nucleotide-diphospho-sugar transferases"/>
    <property type="match status" value="1"/>
</dbReference>
<dbReference type="NCBIfam" id="TIGR00152">
    <property type="entry name" value="dephospho-CoA kinase"/>
    <property type="match status" value="1"/>
</dbReference>
<evidence type="ECO:0000256" key="1">
    <source>
        <dbReference type="ARBA" id="ARBA00009018"/>
    </source>
</evidence>
<feature type="transmembrane region" description="Helical" evidence="7">
    <location>
        <begin position="267"/>
        <end position="282"/>
    </location>
</feature>